<accession>A0AAW1IM10</accession>
<dbReference type="Proteomes" id="UP001443914">
    <property type="component" value="Unassembled WGS sequence"/>
</dbReference>
<comment type="caution">
    <text evidence="1">The sequence shown here is derived from an EMBL/GenBank/DDBJ whole genome shotgun (WGS) entry which is preliminary data.</text>
</comment>
<dbReference type="PANTHER" id="PTHR47481">
    <property type="match status" value="1"/>
</dbReference>
<dbReference type="PANTHER" id="PTHR47481:SF31">
    <property type="entry name" value="OS01G0873500 PROTEIN"/>
    <property type="match status" value="1"/>
</dbReference>
<sequence>MNGLELFSFLEGIVTPPTKTITTTPTPPSLTQHTPRGTVKIEQLILGALAGTLSFPIVALIVNDTTSHEAWSTLSRTFANSSRGHRLQIKYRLDNISHSDDMTIIT</sequence>
<dbReference type="EMBL" id="JBDFQZ010000009">
    <property type="protein sequence ID" value="KAK9690713.1"/>
    <property type="molecule type" value="Genomic_DNA"/>
</dbReference>
<evidence type="ECO:0000313" key="2">
    <source>
        <dbReference type="Proteomes" id="UP001443914"/>
    </source>
</evidence>
<reference evidence="1" key="1">
    <citation type="submission" date="2024-03" db="EMBL/GenBank/DDBJ databases">
        <title>WGS assembly of Saponaria officinalis var. Norfolk2.</title>
        <authorList>
            <person name="Jenkins J."/>
            <person name="Shu S."/>
            <person name="Grimwood J."/>
            <person name="Barry K."/>
            <person name="Goodstein D."/>
            <person name="Schmutz J."/>
            <person name="Leebens-Mack J."/>
            <person name="Osbourn A."/>
        </authorList>
    </citation>
    <scope>NUCLEOTIDE SEQUENCE [LARGE SCALE GENOMIC DNA]</scope>
    <source>
        <strain evidence="1">JIC</strain>
    </source>
</reference>
<evidence type="ECO:0000313" key="1">
    <source>
        <dbReference type="EMBL" id="KAK9690713.1"/>
    </source>
</evidence>
<dbReference type="AlphaFoldDB" id="A0AAW1IM10"/>
<organism evidence="1 2">
    <name type="scientific">Saponaria officinalis</name>
    <name type="common">Common soapwort</name>
    <name type="synonym">Lychnis saponaria</name>
    <dbReference type="NCBI Taxonomy" id="3572"/>
    <lineage>
        <taxon>Eukaryota</taxon>
        <taxon>Viridiplantae</taxon>
        <taxon>Streptophyta</taxon>
        <taxon>Embryophyta</taxon>
        <taxon>Tracheophyta</taxon>
        <taxon>Spermatophyta</taxon>
        <taxon>Magnoliopsida</taxon>
        <taxon>eudicotyledons</taxon>
        <taxon>Gunneridae</taxon>
        <taxon>Pentapetalae</taxon>
        <taxon>Caryophyllales</taxon>
        <taxon>Caryophyllaceae</taxon>
        <taxon>Caryophylleae</taxon>
        <taxon>Saponaria</taxon>
    </lineage>
</organism>
<keyword evidence="2" id="KW-1185">Reference proteome</keyword>
<name>A0AAW1IM10_SAPOF</name>
<gene>
    <name evidence="1" type="ORF">RND81_09G149000</name>
</gene>
<protein>
    <submittedName>
        <fullName evidence="1">Uncharacterized protein</fullName>
    </submittedName>
</protein>
<proteinExistence type="predicted"/>